<keyword evidence="2" id="KW-1185">Reference proteome</keyword>
<sequence>MEIDLEKRDDLKALFGVSGESDQGSIVKHGINNVSPKSNIEAKKISRLENVPTLIKFTELEIPPVSQPLK</sequence>
<evidence type="ECO:0000313" key="2">
    <source>
        <dbReference type="Proteomes" id="UP001367676"/>
    </source>
</evidence>
<accession>A0AAN9XZ03</accession>
<organism evidence="1 2">
    <name type="scientific">Parthenolecanium corni</name>
    <dbReference type="NCBI Taxonomy" id="536013"/>
    <lineage>
        <taxon>Eukaryota</taxon>
        <taxon>Metazoa</taxon>
        <taxon>Ecdysozoa</taxon>
        <taxon>Arthropoda</taxon>
        <taxon>Hexapoda</taxon>
        <taxon>Insecta</taxon>
        <taxon>Pterygota</taxon>
        <taxon>Neoptera</taxon>
        <taxon>Paraneoptera</taxon>
        <taxon>Hemiptera</taxon>
        <taxon>Sternorrhyncha</taxon>
        <taxon>Coccoidea</taxon>
        <taxon>Coccidae</taxon>
        <taxon>Parthenolecanium</taxon>
    </lineage>
</organism>
<proteinExistence type="predicted"/>
<evidence type="ECO:0000313" key="1">
    <source>
        <dbReference type="EMBL" id="KAK7573748.1"/>
    </source>
</evidence>
<comment type="caution">
    <text evidence="1">The sequence shown here is derived from an EMBL/GenBank/DDBJ whole genome shotgun (WGS) entry which is preliminary data.</text>
</comment>
<dbReference type="EMBL" id="JBBCAQ010000037">
    <property type="protein sequence ID" value="KAK7573748.1"/>
    <property type="molecule type" value="Genomic_DNA"/>
</dbReference>
<reference evidence="1 2" key="1">
    <citation type="submission" date="2024-03" db="EMBL/GenBank/DDBJ databases">
        <title>Adaptation during the transition from Ophiocordyceps entomopathogen to insect associate is accompanied by gene loss and intensified selection.</title>
        <authorList>
            <person name="Ward C.M."/>
            <person name="Onetto C.A."/>
            <person name="Borneman A.R."/>
        </authorList>
    </citation>
    <scope>NUCLEOTIDE SEQUENCE [LARGE SCALE GENOMIC DNA]</scope>
    <source>
        <strain evidence="1">AWRI1</strain>
        <tissue evidence="1">Single Adult Female</tissue>
    </source>
</reference>
<protein>
    <submittedName>
        <fullName evidence="1">Uncharacterized protein</fullName>
    </submittedName>
</protein>
<gene>
    <name evidence="1" type="ORF">V9T40_010939</name>
</gene>
<name>A0AAN9XZ03_9HEMI</name>
<dbReference type="AlphaFoldDB" id="A0AAN9XZ03"/>
<dbReference type="Proteomes" id="UP001367676">
    <property type="component" value="Unassembled WGS sequence"/>
</dbReference>